<dbReference type="OrthoDB" id="447251at2759"/>
<dbReference type="SMART" id="SM00220">
    <property type="entry name" value="S_TKc"/>
    <property type="match status" value="1"/>
</dbReference>
<keyword evidence="2" id="KW-0067">ATP-binding</keyword>
<reference evidence="5" key="1">
    <citation type="submission" date="2021-05" db="EMBL/GenBank/DDBJ databases">
        <title>The genome of the haptophyte Pavlova lutheri (Diacronema luteri, Pavlovales) - a model for lipid biosynthesis in eukaryotic algae.</title>
        <authorList>
            <person name="Hulatt C.J."/>
            <person name="Posewitz M.C."/>
        </authorList>
    </citation>
    <scope>NUCLEOTIDE SEQUENCE</scope>
    <source>
        <strain evidence="5">NIVA-4/92</strain>
    </source>
</reference>
<proteinExistence type="predicted"/>
<evidence type="ECO:0000256" key="1">
    <source>
        <dbReference type="ARBA" id="ARBA00022741"/>
    </source>
</evidence>
<feature type="compositionally biased region" description="Gly residues" evidence="3">
    <location>
        <begin position="643"/>
        <end position="672"/>
    </location>
</feature>
<dbReference type="Pfam" id="PF00069">
    <property type="entry name" value="Pkinase"/>
    <property type="match status" value="1"/>
</dbReference>
<dbReference type="PROSITE" id="PS00108">
    <property type="entry name" value="PROTEIN_KINASE_ST"/>
    <property type="match status" value="1"/>
</dbReference>
<feature type="domain" description="Protein kinase" evidence="4">
    <location>
        <begin position="30"/>
        <end position="298"/>
    </location>
</feature>
<dbReference type="GO" id="GO:0005737">
    <property type="term" value="C:cytoplasm"/>
    <property type="evidence" value="ECO:0007669"/>
    <property type="project" value="TreeGrafter"/>
</dbReference>
<feature type="compositionally biased region" description="Basic and acidic residues" evidence="3">
    <location>
        <begin position="562"/>
        <end position="576"/>
    </location>
</feature>
<evidence type="ECO:0000313" key="6">
    <source>
        <dbReference type="Proteomes" id="UP000751190"/>
    </source>
</evidence>
<dbReference type="Gene3D" id="3.30.450.20">
    <property type="entry name" value="PAS domain"/>
    <property type="match status" value="1"/>
</dbReference>
<dbReference type="GO" id="GO:0004674">
    <property type="term" value="F:protein serine/threonine kinase activity"/>
    <property type="evidence" value="ECO:0007669"/>
    <property type="project" value="TreeGrafter"/>
</dbReference>
<feature type="region of interest" description="Disordered" evidence="3">
    <location>
        <begin position="413"/>
        <end position="448"/>
    </location>
</feature>
<feature type="compositionally biased region" description="Low complexity" evidence="3">
    <location>
        <begin position="700"/>
        <end position="709"/>
    </location>
</feature>
<dbReference type="GO" id="GO:0005524">
    <property type="term" value="F:ATP binding"/>
    <property type="evidence" value="ECO:0007669"/>
    <property type="project" value="UniProtKB-KW"/>
</dbReference>
<evidence type="ECO:0000256" key="3">
    <source>
        <dbReference type="SAM" id="MobiDB-lite"/>
    </source>
</evidence>
<keyword evidence="1" id="KW-0547">Nucleotide-binding</keyword>
<dbReference type="PANTHER" id="PTHR24346">
    <property type="entry name" value="MAP/MICROTUBULE AFFINITY-REGULATING KINASE"/>
    <property type="match status" value="1"/>
</dbReference>
<keyword evidence="6" id="KW-1185">Reference proteome</keyword>
<dbReference type="SUPFAM" id="SSF56112">
    <property type="entry name" value="Protein kinase-like (PK-like)"/>
    <property type="match status" value="1"/>
</dbReference>
<evidence type="ECO:0000256" key="2">
    <source>
        <dbReference type="ARBA" id="ARBA00022840"/>
    </source>
</evidence>
<evidence type="ECO:0000259" key="4">
    <source>
        <dbReference type="PROSITE" id="PS50011"/>
    </source>
</evidence>
<dbReference type="Proteomes" id="UP000751190">
    <property type="component" value="Unassembled WGS sequence"/>
</dbReference>
<feature type="compositionally biased region" description="Basic and acidic residues" evidence="3">
    <location>
        <begin position="342"/>
        <end position="354"/>
    </location>
</feature>
<dbReference type="PROSITE" id="PS50011">
    <property type="entry name" value="PROTEIN_KINASE_DOM"/>
    <property type="match status" value="1"/>
</dbReference>
<feature type="region of interest" description="Disordered" evidence="3">
    <location>
        <begin position="495"/>
        <end position="730"/>
    </location>
</feature>
<dbReference type="AlphaFoldDB" id="A0A8J6CDB0"/>
<feature type="compositionally biased region" description="Gly residues" evidence="3">
    <location>
        <begin position="623"/>
        <end position="636"/>
    </location>
</feature>
<comment type="caution">
    <text evidence="5">The sequence shown here is derived from an EMBL/GenBank/DDBJ whole genome shotgun (WGS) entry which is preliminary data.</text>
</comment>
<feature type="region of interest" description="Disordered" evidence="3">
    <location>
        <begin position="338"/>
        <end position="357"/>
    </location>
</feature>
<feature type="compositionally biased region" description="Low complexity" evidence="3">
    <location>
        <begin position="546"/>
        <end position="560"/>
    </location>
</feature>
<gene>
    <name evidence="5" type="ORF">KFE25_013497</name>
</gene>
<feature type="compositionally biased region" description="Low complexity" evidence="3">
    <location>
        <begin position="673"/>
        <end position="690"/>
    </location>
</feature>
<evidence type="ECO:0000313" key="5">
    <source>
        <dbReference type="EMBL" id="KAG8468414.1"/>
    </source>
</evidence>
<dbReference type="GO" id="GO:0035556">
    <property type="term" value="P:intracellular signal transduction"/>
    <property type="evidence" value="ECO:0007669"/>
    <property type="project" value="TreeGrafter"/>
</dbReference>
<organism evidence="5 6">
    <name type="scientific">Diacronema lutheri</name>
    <name type="common">Unicellular marine alga</name>
    <name type="synonym">Monochrysis lutheri</name>
    <dbReference type="NCBI Taxonomy" id="2081491"/>
    <lineage>
        <taxon>Eukaryota</taxon>
        <taxon>Haptista</taxon>
        <taxon>Haptophyta</taxon>
        <taxon>Pavlovophyceae</taxon>
        <taxon>Pavlovales</taxon>
        <taxon>Pavlovaceae</taxon>
        <taxon>Diacronema</taxon>
    </lineage>
</organism>
<sequence length="1063" mass="109266">MELDVAAEHTFADCGIREVQLDGCRYEVDLSPIGLLGKGFQGEVRAAREVSSGLVVAAKLMKLDRRARTEARALSTCVHPSIAKLVGLWEATDSEHCVLLTELCDQGELFDTIVEYEAGLPADMARDFFFKITSALSHMHDKRVAHRDVKAENVLLDSRGNPKLIDMGLAFIEHEMAASGASDPNVGRRGLATTKVGSMMYAAPEVVHPRSEGAHYDPYAADMWSLGVLLYCMLQGLFPFRIAIAELCPAYAHYLERGTLPWRAPFPAEAAEAALRKLLCVSADERITARAALAEAWLSAPSGAPARPMPPAGAPVDADLPPARKRTVDELEGAAVVADGPDGARGRAPARDADEPAGVGAAGGTCVAPPADPCWGALRLVTPARALVKEEEDEEEVELPAVLAGSSIALSPGAPHASPCASKRFRSSDGPRRVAHAGPSAPASASGWHVSRGYVPGAAGMPPVPLLPTARSVSCDSAVAVCDGDATRERLAWARAQGEERASGSFGGSRHVAPASDASGPPKVGGSASVAHVSTRDDGLWPHPPAADAVAAGAHVPASGEGKGDGDGDRESKGDDNDNDDDVGEGDGEGDGEDDDAAEEDEPTAHGDGAGGAHDGSPETKAGNGGKGGGMAGGGSHPDAGARGQGGAHDADGGAGGADGGVGGGSGGGAAGAAGAADAADAGDAGDAGDAAGGGGGSNGAANGNANGRTHGGGGGGEDRGGGGKRGGGGTSVAHLAQLEARNALVGRICRWVLTHCDTDRDSIVLTDARGVALDGADSECTLGGSSGAKSTGGTGGNDGGACGAGSGGAPNRILAVTDAWCNLCGYTEAEAVGQSPRLTQGEATDLRCIAGMRDAINAGRACKVSVVNYRKGGHAFVNNLTLCPIRVRGRVVIYTGILRDYSTQLQRLVTLRPQQYFKMTTHYTASNGLIARPPAMPMLIDVDDEQQVGTEDRTDAVWQRCVVELHVKRLSFALKEREAEYLSLWLQDACATLNLPYAESVCEAGGREVICVTVQQGHLVCRGLILPVDEPGTHRVVFERLRGDPLAYHKLFKQIAQHMHEC</sequence>
<dbReference type="Pfam" id="PF13426">
    <property type="entry name" value="PAS_9"/>
    <property type="match status" value="1"/>
</dbReference>
<feature type="compositionally biased region" description="Low complexity" evidence="3">
    <location>
        <begin position="437"/>
        <end position="447"/>
    </location>
</feature>
<protein>
    <recommendedName>
        <fullName evidence="4">Protein kinase domain-containing protein</fullName>
    </recommendedName>
</protein>
<accession>A0A8J6CDB0</accession>
<name>A0A8J6CDB0_DIALT</name>
<feature type="compositionally biased region" description="Acidic residues" evidence="3">
    <location>
        <begin position="577"/>
        <end position="602"/>
    </location>
</feature>
<dbReference type="InterPro" id="IPR000719">
    <property type="entry name" value="Prot_kinase_dom"/>
</dbReference>
<dbReference type="InterPro" id="IPR008271">
    <property type="entry name" value="Ser/Thr_kinase_AS"/>
</dbReference>
<dbReference type="InterPro" id="IPR000014">
    <property type="entry name" value="PAS"/>
</dbReference>
<dbReference type="SUPFAM" id="SSF55785">
    <property type="entry name" value="PYP-like sensor domain (PAS domain)"/>
    <property type="match status" value="1"/>
</dbReference>
<dbReference type="InterPro" id="IPR011009">
    <property type="entry name" value="Kinase-like_dom_sf"/>
</dbReference>
<dbReference type="Gene3D" id="1.10.510.10">
    <property type="entry name" value="Transferase(Phosphotransferase) domain 1"/>
    <property type="match status" value="1"/>
</dbReference>
<dbReference type="InterPro" id="IPR035965">
    <property type="entry name" value="PAS-like_dom_sf"/>
</dbReference>
<dbReference type="EMBL" id="JAGTXO010000004">
    <property type="protein sequence ID" value="KAG8468414.1"/>
    <property type="molecule type" value="Genomic_DNA"/>
</dbReference>
<dbReference type="PANTHER" id="PTHR24346:SF30">
    <property type="entry name" value="MATERNAL EMBRYONIC LEUCINE ZIPPER KINASE"/>
    <property type="match status" value="1"/>
</dbReference>